<keyword evidence="2 8" id="KW-0813">Transport</keyword>
<evidence type="ECO:0000259" key="10">
    <source>
        <dbReference type="Pfam" id="PF07885"/>
    </source>
</evidence>
<evidence type="ECO:0000256" key="5">
    <source>
        <dbReference type="ARBA" id="ARBA00023065"/>
    </source>
</evidence>
<keyword evidence="5 8" id="KW-0406">Ion transport</keyword>
<dbReference type="GO" id="GO:0030322">
    <property type="term" value="P:stabilization of membrane potential"/>
    <property type="evidence" value="ECO:0007669"/>
    <property type="project" value="TreeGrafter"/>
</dbReference>
<protein>
    <submittedName>
        <fullName evidence="11">Potassium channel subfamily K member 9</fullName>
    </submittedName>
</protein>
<dbReference type="SUPFAM" id="SSF81324">
    <property type="entry name" value="Voltage-gated potassium channels"/>
    <property type="match status" value="2"/>
</dbReference>
<evidence type="ECO:0000313" key="11">
    <source>
        <dbReference type="EMBL" id="KAK2561344.1"/>
    </source>
</evidence>
<dbReference type="PANTHER" id="PTHR11003">
    <property type="entry name" value="POTASSIUM CHANNEL, SUBFAMILY K"/>
    <property type="match status" value="1"/>
</dbReference>
<comment type="caution">
    <text evidence="11">The sequence shown here is derived from an EMBL/GenBank/DDBJ whole genome shotgun (WGS) entry which is preliminary data.</text>
</comment>
<comment type="similarity">
    <text evidence="8">Belongs to the two pore domain potassium channel (TC 1.A.1.8) family.</text>
</comment>
<organism evidence="11 12">
    <name type="scientific">Acropora cervicornis</name>
    <name type="common">Staghorn coral</name>
    <dbReference type="NCBI Taxonomy" id="6130"/>
    <lineage>
        <taxon>Eukaryota</taxon>
        <taxon>Metazoa</taxon>
        <taxon>Cnidaria</taxon>
        <taxon>Anthozoa</taxon>
        <taxon>Hexacorallia</taxon>
        <taxon>Scleractinia</taxon>
        <taxon>Astrocoeniina</taxon>
        <taxon>Acroporidae</taxon>
        <taxon>Acropora</taxon>
    </lineage>
</organism>
<dbReference type="InterPro" id="IPR003280">
    <property type="entry name" value="2pore_dom_K_chnl"/>
</dbReference>
<dbReference type="Pfam" id="PF07885">
    <property type="entry name" value="Ion_trans_2"/>
    <property type="match status" value="2"/>
</dbReference>
<dbReference type="GO" id="GO:0022841">
    <property type="term" value="F:potassium ion leak channel activity"/>
    <property type="evidence" value="ECO:0007669"/>
    <property type="project" value="TreeGrafter"/>
</dbReference>
<evidence type="ECO:0000256" key="7">
    <source>
        <dbReference type="ARBA" id="ARBA00023303"/>
    </source>
</evidence>
<evidence type="ECO:0000313" key="12">
    <source>
        <dbReference type="Proteomes" id="UP001249851"/>
    </source>
</evidence>
<keyword evidence="3 8" id="KW-0812">Transmembrane</keyword>
<sequence length="314" mass="35999">MPSLLKKALFRVLTFYFYGLFVAWVFMYIEKREESPHDRKVRMLQELKNEVVTNYNMTDDDFDRLVYKAAMAMKEGTELDWNFWNSCRYVFAAFTTIGFGNITPKTHLGQGVTMMVSLVGIPVTMLALKSAGDLVACSIQLLIIKLEAGVFKTDTSKHLKAKVFFVTNILIVILLLFLTVFSIHMENWSLLQSLYVWYTTFTTVGFGDFIPTESMTLKAANDEVPQHEVTLFGIFFSIPIFTGLSLVSCLLSVIVDSMDNLRDFVDRYDNCFPRLFAFFSRFFSCRKRLNCGFKVDENHAQTDTEPEAGLEQNS</sequence>
<feature type="transmembrane region" description="Helical" evidence="9">
    <location>
        <begin position="231"/>
        <end position="255"/>
    </location>
</feature>
<comment type="subcellular location">
    <subcellularLocation>
        <location evidence="1">Membrane</location>
        <topology evidence="1">Multi-pass membrane protein</topology>
    </subcellularLocation>
</comment>
<feature type="domain" description="Potassium channel" evidence="10">
    <location>
        <begin position="170"/>
        <end position="256"/>
    </location>
</feature>
<evidence type="ECO:0000256" key="4">
    <source>
        <dbReference type="ARBA" id="ARBA00022989"/>
    </source>
</evidence>
<keyword evidence="6 9" id="KW-0472">Membrane</keyword>
<dbReference type="Proteomes" id="UP001249851">
    <property type="component" value="Unassembled WGS sequence"/>
</dbReference>
<dbReference type="PANTHER" id="PTHR11003:SF345">
    <property type="entry name" value="TWIK FAMILY OF POTASSIUM CHANNELS PROTEIN 18"/>
    <property type="match status" value="1"/>
</dbReference>
<keyword evidence="4 9" id="KW-1133">Transmembrane helix</keyword>
<accession>A0AAD9QHC2</accession>
<evidence type="ECO:0000256" key="1">
    <source>
        <dbReference type="ARBA" id="ARBA00004141"/>
    </source>
</evidence>
<dbReference type="Gene3D" id="1.10.287.70">
    <property type="match status" value="1"/>
</dbReference>
<feature type="domain" description="Potassium channel" evidence="10">
    <location>
        <begin position="74"/>
        <end position="134"/>
    </location>
</feature>
<reference evidence="11" key="2">
    <citation type="journal article" date="2023" name="Science">
        <title>Genomic signatures of disease resistance in endangered staghorn corals.</title>
        <authorList>
            <person name="Vollmer S.V."/>
            <person name="Selwyn J.D."/>
            <person name="Despard B.A."/>
            <person name="Roesel C.L."/>
        </authorList>
    </citation>
    <scope>NUCLEOTIDE SEQUENCE</scope>
    <source>
        <strain evidence="11">K2</strain>
    </source>
</reference>
<keyword evidence="7 8" id="KW-0407">Ion channel</keyword>
<evidence type="ECO:0000256" key="2">
    <source>
        <dbReference type="ARBA" id="ARBA00022448"/>
    </source>
</evidence>
<dbReference type="GO" id="GO:0015271">
    <property type="term" value="F:outward rectifier potassium channel activity"/>
    <property type="evidence" value="ECO:0007669"/>
    <property type="project" value="TreeGrafter"/>
</dbReference>
<gene>
    <name evidence="11" type="ORF">P5673_015842</name>
</gene>
<evidence type="ECO:0000256" key="3">
    <source>
        <dbReference type="ARBA" id="ARBA00022692"/>
    </source>
</evidence>
<reference evidence="11" key="1">
    <citation type="journal article" date="2023" name="G3 (Bethesda)">
        <title>Whole genome assembly and annotation of the endangered Caribbean coral Acropora cervicornis.</title>
        <authorList>
            <person name="Selwyn J.D."/>
            <person name="Vollmer S.V."/>
        </authorList>
    </citation>
    <scope>NUCLEOTIDE SEQUENCE</scope>
    <source>
        <strain evidence="11">K2</strain>
    </source>
</reference>
<evidence type="ECO:0000256" key="9">
    <source>
        <dbReference type="SAM" id="Phobius"/>
    </source>
</evidence>
<feature type="transmembrane region" description="Helical" evidence="9">
    <location>
        <begin position="12"/>
        <end position="29"/>
    </location>
</feature>
<evidence type="ECO:0000256" key="6">
    <source>
        <dbReference type="ARBA" id="ARBA00023136"/>
    </source>
</evidence>
<feature type="transmembrane region" description="Helical" evidence="9">
    <location>
        <begin position="163"/>
        <end position="183"/>
    </location>
</feature>
<keyword evidence="12" id="KW-1185">Reference proteome</keyword>
<dbReference type="GO" id="GO:0005886">
    <property type="term" value="C:plasma membrane"/>
    <property type="evidence" value="ECO:0007669"/>
    <property type="project" value="TreeGrafter"/>
</dbReference>
<dbReference type="InterPro" id="IPR013099">
    <property type="entry name" value="K_chnl_dom"/>
</dbReference>
<proteinExistence type="inferred from homology"/>
<name>A0AAD9QHC2_ACRCE</name>
<dbReference type="EMBL" id="JARQWQ010000033">
    <property type="protein sequence ID" value="KAK2561344.1"/>
    <property type="molecule type" value="Genomic_DNA"/>
</dbReference>
<evidence type="ECO:0000256" key="8">
    <source>
        <dbReference type="RuleBase" id="RU003857"/>
    </source>
</evidence>
<dbReference type="PRINTS" id="PR01333">
    <property type="entry name" value="2POREKCHANEL"/>
</dbReference>
<dbReference type="AlphaFoldDB" id="A0AAD9QHC2"/>